<dbReference type="InterPro" id="IPR011990">
    <property type="entry name" value="TPR-like_helical_dom_sf"/>
</dbReference>
<keyword evidence="5" id="KW-1185">Reference proteome</keyword>
<proteinExistence type="predicted"/>
<feature type="compositionally biased region" description="Gly residues" evidence="2">
    <location>
        <begin position="578"/>
        <end position="596"/>
    </location>
</feature>
<dbReference type="PANTHER" id="PTHR10098">
    <property type="entry name" value="RAPSYN-RELATED"/>
    <property type="match status" value="1"/>
</dbReference>
<feature type="region of interest" description="Disordered" evidence="2">
    <location>
        <begin position="1595"/>
        <end position="1617"/>
    </location>
</feature>
<dbReference type="SMART" id="SM00028">
    <property type="entry name" value="TPR"/>
    <property type="match status" value="11"/>
</dbReference>
<dbReference type="InterPro" id="IPR024983">
    <property type="entry name" value="CHAT_dom"/>
</dbReference>
<feature type="repeat" description="TPR" evidence="1">
    <location>
        <begin position="1421"/>
        <end position="1454"/>
    </location>
</feature>
<gene>
    <name evidence="4" type="ORF">ACFPZ3_53420</name>
</gene>
<dbReference type="Pfam" id="PF12770">
    <property type="entry name" value="CHAT"/>
    <property type="match status" value="1"/>
</dbReference>
<dbReference type="Pfam" id="PF13181">
    <property type="entry name" value="TPR_8"/>
    <property type="match status" value="1"/>
</dbReference>
<evidence type="ECO:0000256" key="2">
    <source>
        <dbReference type="SAM" id="MobiDB-lite"/>
    </source>
</evidence>
<dbReference type="InterPro" id="IPR019734">
    <property type="entry name" value="TPR_rpt"/>
</dbReference>
<accession>A0ABW1D7E8</accession>
<feature type="repeat" description="TPR" evidence="1">
    <location>
        <begin position="691"/>
        <end position="724"/>
    </location>
</feature>
<dbReference type="RefSeq" id="WP_379522147.1">
    <property type="nucleotide sequence ID" value="NZ_JBHSPA010000084.1"/>
</dbReference>
<dbReference type="PANTHER" id="PTHR10098:SF108">
    <property type="entry name" value="TETRATRICOPEPTIDE REPEAT PROTEIN 28"/>
    <property type="match status" value="1"/>
</dbReference>
<feature type="repeat" description="TPR" evidence="1">
    <location>
        <begin position="1381"/>
        <end position="1414"/>
    </location>
</feature>
<organism evidence="4 5">
    <name type="scientific">Nonomuraea insulae</name>
    <dbReference type="NCBI Taxonomy" id="1616787"/>
    <lineage>
        <taxon>Bacteria</taxon>
        <taxon>Bacillati</taxon>
        <taxon>Actinomycetota</taxon>
        <taxon>Actinomycetes</taxon>
        <taxon>Streptosporangiales</taxon>
        <taxon>Streptosporangiaceae</taxon>
        <taxon>Nonomuraea</taxon>
    </lineage>
</organism>
<feature type="region of interest" description="Disordered" evidence="2">
    <location>
        <begin position="568"/>
        <end position="610"/>
    </location>
</feature>
<keyword evidence="1" id="KW-0802">TPR repeat</keyword>
<sequence length="2119" mass="223466">MTDPAGALAARIERFEQDADPELIWDPAALSEAEQAMRACAGDRSDAGTWRLIGMLHLARYRLDQQTTQDAAVAGAFFAAVAVVDPGRLPEKLRGGAGRPRGESADTWAGLLEEVLRHVDPGAYPHVGLLIHALVRRAIAHPTQEVADRLGQFLLEQSMRAPDPSWASGALGSLGSGLVRLHGLNGDRDALDDAVHVLLRAELYEPGPHAGELAAALALAAPDDEELVRAYLAAAEAPPGGQDRSRALLTLVDRTQARAAASCADEDLLAFIRAGQCALDFWHEEWAHPGVLAPYAAGLIEWYVVTGNESSLEAGLEMLEALHVTPDETARGLGADPLVRLGLLGERRWRRYGVTGSLTDLDAAVDVMREATALAPDGHPDRARLLAHLANALLRRAVVTGGPPAEPVATARAALTAHGGHDPGTLLLLAQALTLDLTPPAADEAVAALREALSVGERPAFQAEAYGLLSDVLRRRAAWGERRGDDLDEAVAAARQGIELAMKAARDQGAAQRVLCRALLARHSARGDIRDLTEALSLAGDVNGGSPESGNAVPLPELGAVLDAMLGAEPDTSLDPGPGSGLSSGLDPGLGSGLGSGLNSRPDSGLDSGLDSGAVDEQLALAATELALRVPDEEMALKLLRVAERRAGERGEFLLGVALRLTEAGRAHLAVTVLERAAGAFEGAGLGARAAYTLSRLGAVHEDLGRLSRALEVYARAATLHHELNDPRSEARQLGNMGLVHLRTGAPGRAAELHLRAIALCESAGLAAEEAAHQAHAAEAYLAAGDPATAVACAGRARDLRLSLGEPVPAALALVPAARAAVDLDDLSAAADRMAACAIELEAAGAWEEACRALDAHAALLAERGHGGRAAACETRLVEIVRRRGRRREPADEWYRIAQRRRFRGDADGALVAFELAEREYESIGHHDGAGSVRYNLGVLAYGEGEPERALEAFGAAVETFAGLRAAAKEATALTMRASCLTALGRMEEALADLDRALELAAAAGDLEALLTATLGRAAVDVEVGNLQEAEERLYSALGLAGGDALKEAVVRDRLAALAARTGDLAAQAESMEASRAGFHRAGQYGLAALASIKLGFTLEARGEFRRARAALEEGLTALERDLPDPKRDFPDQEGSHAGQGGSRAGQEAARSSLAEAPFEIVAAMTGDLDAAVLSRLAAIQLTLGDITRGRATLAQAAAALRAGGRRKETAQRLESWLRLEETESAGDWETARTLAEQALTALTPAEQALTAHHRPATNTADRSYLLAKLSSFCHSLGDYPAAYGYAARGYELRDDRVIEHLRNLGAAATALGRPEEATGHLTKAVELARDADTSLPVQLALSLGLLAAALTDLARWPEAARAYEEGLALIEAPIWRALRAPLLTGRATLHLKLGELDEAATRYRQAISIGEELGRHRGLAAAYADLGLIHELRGEFTQARPLVERALDLERTPGRGRVLALIALSRLTETEEPVRAAMRLEEALAVAQEIGFRAGEAVALSRLGALDLTTAAYDRARHRLSTAIDLLTDLGHDLELATACHHRSRAAEELGDLPAALADTERAHVLSGDQIPFRAVRGDQAPFRAAGGGQVLGRAVGGEQTPGHAAGGEQTPGRAVAGDQVPDLAVLGGEQVLDRAIRLAVRLNRGMTAWRHAEHAKLSALTAHLDRRQRPAPHGVPEDLLEAERHALDTVRTLMSAARNTRDPEHAALLISRAHTAQADLDALLRRMEPLAPDHVALRRATPPSRAQLDALVSTPDHSAGAKALLGFHIGGGGITNGRAATGETAVTGEGAVTGRRTVTSEGEGTVTVLVHRTGWPEPRAFATTVDRTLLADFLDTTTARRPDLLDIETRRRRAAVWRRLADGLLSDALEALGDDIAQLTLLPHADLHRIPIHALAPAGRPLLERFPVTYAPSATILESLTRRPPAQGRGSLVLGFPWTDEAEDVAALLGTHPHTGRQATSDLLPGSWDVVHLACHAVLDQADPFGSGIGLADGLLTARDLMSMSLDAGLVLLTACERSAGDVAALGHGLLHAGARSAVLTLWPVSPEITRALMRDFHTRLSSGAGHASAFRAAVLDLRELYGSAEPELWASYVLVGLPGDDSPAHGEPGMSVTSTR</sequence>
<evidence type="ECO:0000256" key="1">
    <source>
        <dbReference type="PROSITE-ProRule" id="PRU00339"/>
    </source>
</evidence>
<dbReference type="EMBL" id="JBHSPA010000084">
    <property type="protein sequence ID" value="MFC5832713.1"/>
    <property type="molecule type" value="Genomic_DNA"/>
</dbReference>
<feature type="compositionally biased region" description="Basic and acidic residues" evidence="2">
    <location>
        <begin position="1119"/>
        <end position="1135"/>
    </location>
</feature>
<feature type="region of interest" description="Disordered" evidence="2">
    <location>
        <begin position="1117"/>
        <end position="1150"/>
    </location>
</feature>
<reference evidence="5" key="1">
    <citation type="journal article" date="2019" name="Int. J. Syst. Evol. Microbiol.">
        <title>The Global Catalogue of Microorganisms (GCM) 10K type strain sequencing project: providing services to taxonomists for standard genome sequencing and annotation.</title>
        <authorList>
            <consortium name="The Broad Institute Genomics Platform"/>
            <consortium name="The Broad Institute Genome Sequencing Center for Infectious Disease"/>
            <person name="Wu L."/>
            <person name="Ma J."/>
        </authorList>
    </citation>
    <scope>NUCLEOTIDE SEQUENCE [LARGE SCALE GENOMIC DNA]</scope>
    <source>
        <strain evidence="5">CCUG 53903</strain>
    </source>
</reference>
<dbReference type="Proteomes" id="UP001596058">
    <property type="component" value="Unassembled WGS sequence"/>
</dbReference>
<evidence type="ECO:0000313" key="5">
    <source>
        <dbReference type="Proteomes" id="UP001596058"/>
    </source>
</evidence>
<comment type="caution">
    <text evidence="4">The sequence shown here is derived from an EMBL/GenBank/DDBJ whole genome shotgun (WGS) entry which is preliminary data.</text>
</comment>
<name>A0ABW1D7E8_9ACTN</name>
<feature type="domain" description="CHAT" evidence="3">
    <location>
        <begin position="1860"/>
        <end position="2099"/>
    </location>
</feature>
<dbReference type="SUPFAM" id="SSF48452">
    <property type="entry name" value="TPR-like"/>
    <property type="match status" value="5"/>
</dbReference>
<evidence type="ECO:0000313" key="4">
    <source>
        <dbReference type="EMBL" id="MFC5832713.1"/>
    </source>
</evidence>
<dbReference type="Pfam" id="PF13424">
    <property type="entry name" value="TPR_12"/>
    <property type="match status" value="1"/>
</dbReference>
<dbReference type="Gene3D" id="1.25.40.10">
    <property type="entry name" value="Tetratricopeptide repeat domain"/>
    <property type="match status" value="5"/>
</dbReference>
<protein>
    <submittedName>
        <fullName evidence="4">CHAT domain-containing protein</fullName>
    </submittedName>
</protein>
<evidence type="ECO:0000259" key="3">
    <source>
        <dbReference type="Pfam" id="PF12770"/>
    </source>
</evidence>
<dbReference type="PROSITE" id="PS50005">
    <property type="entry name" value="TPR"/>
    <property type="match status" value="3"/>
</dbReference>